<gene>
    <name evidence="2" type="ORF">BVIRIDIS_32100</name>
</gene>
<dbReference type="KEGG" id="bvr:BVIR_443"/>
<dbReference type="AlphaFoldDB" id="A0A0P0IRC9"/>
<dbReference type="GO" id="GO:0032259">
    <property type="term" value="P:methylation"/>
    <property type="evidence" value="ECO:0007669"/>
    <property type="project" value="UniProtKB-KW"/>
</dbReference>
<dbReference type="STRING" id="1079.BVIR_443"/>
<evidence type="ECO:0000313" key="3">
    <source>
        <dbReference type="Proteomes" id="UP000065734"/>
    </source>
</evidence>
<keyword evidence="2" id="KW-0808">Transferase</keyword>
<dbReference type="NCBIfam" id="TIGR01444">
    <property type="entry name" value="fkbM_fam"/>
    <property type="match status" value="1"/>
</dbReference>
<protein>
    <submittedName>
        <fullName evidence="2">Methyltransferase, FkbM family</fullName>
    </submittedName>
</protein>
<dbReference type="Gene3D" id="3.40.50.150">
    <property type="entry name" value="Vaccinia Virus protein VP39"/>
    <property type="match status" value="1"/>
</dbReference>
<dbReference type="InterPro" id="IPR006342">
    <property type="entry name" value="FkbM_mtfrase"/>
</dbReference>
<dbReference type="Proteomes" id="UP000065734">
    <property type="component" value="Chromosome I"/>
</dbReference>
<evidence type="ECO:0000313" key="2">
    <source>
        <dbReference type="EMBL" id="CUU44163.1"/>
    </source>
</evidence>
<name>A0A0P0IRC9_BLAVI</name>
<dbReference type="InterPro" id="IPR052514">
    <property type="entry name" value="SAM-dependent_MTase"/>
</dbReference>
<reference evidence="3" key="1">
    <citation type="journal article" date="2016" name="Genome Announc.">
        <title>Revised genome sequence of the purple photosynthetic bacterium Blastochloris viridis.</title>
        <authorList>
            <person name="Liu L.N."/>
            <person name="Faulkner M."/>
            <person name="Liu X."/>
            <person name="Huang F."/>
            <person name="Darby A.C."/>
            <person name="Hall N."/>
        </authorList>
    </citation>
    <scope>NUCLEOTIDE SEQUENCE [LARGE SCALE GENOMIC DNA]</scope>
    <source>
        <strain evidence="3">ATCC 19567 / DSM 133 / F</strain>
    </source>
</reference>
<sequence>MRTIASGATGSAGIDEVPSVRPAAVGTVGSRHAVVEFRLLARENDSSPFGACKPDSFASNVIGLTRRIPDRWLYRRLAFALRRLVTFRLAGRPLDVESMGARFRLYPFNNVCEKRILFTPQYFDAVERAALAAFADALAGEGREVTFVDVGANIGGYSLFLAAHTAGRARLLAIEPQPVVFERLCFNISANPGCGVKALSVAVADRDGPLTLFLAPRNKGESSIKMVGFAPGEGSSVTVPAETLERILDSEGIDRVDAMKIDVEGAEDLVLVPFFQSTAPARWPAQLILANTPHLWHSDLHALLTGHGYRLCGQSRRKRLYQRLGPDEAAAPARAAEEVAPVARLGLAVARSSLTP</sequence>
<dbReference type="OrthoDB" id="7542440at2"/>
<dbReference type="Pfam" id="PF05050">
    <property type="entry name" value="Methyltransf_21"/>
    <property type="match status" value="1"/>
</dbReference>
<organism evidence="2 3">
    <name type="scientific">Blastochloris viridis</name>
    <name type="common">Rhodopseudomonas viridis</name>
    <dbReference type="NCBI Taxonomy" id="1079"/>
    <lineage>
        <taxon>Bacteria</taxon>
        <taxon>Pseudomonadati</taxon>
        <taxon>Pseudomonadota</taxon>
        <taxon>Alphaproteobacteria</taxon>
        <taxon>Hyphomicrobiales</taxon>
        <taxon>Blastochloridaceae</taxon>
        <taxon>Blastochloris</taxon>
    </lineage>
</organism>
<dbReference type="PANTHER" id="PTHR34203">
    <property type="entry name" value="METHYLTRANSFERASE, FKBM FAMILY PROTEIN"/>
    <property type="match status" value="1"/>
</dbReference>
<dbReference type="PATRIC" id="fig|1079.6.peg.447"/>
<dbReference type="GO" id="GO:0008168">
    <property type="term" value="F:methyltransferase activity"/>
    <property type="evidence" value="ECO:0007669"/>
    <property type="project" value="UniProtKB-KW"/>
</dbReference>
<keyword evidence="2" id="KW-0489">Methyltransferase</keyword>
<dbReference type="SUPFAM" id="SSF53335">
    <property type="entry name" value="S-adenosyl-L-methionine-dependent methyltransferases"/>
    <property type="match status" value="1"/>
</dbReference>
<keyword evidence="3" id="KW-1185">Reference proteome</keyword>
<dbReference type="PANTHER" id="PTHR34203:SF15">
    <property type="entry name" value="SLL1173 PROTEIN"/>
    <property type="match status" value="1"/>
</dbReference>
<proteinExistence type="predicted"/>
<dbReference type="InterPro" id="IPR029063">
    <property type="entry name" value="SAM-dependent_MTases_sf"/>
</dbReference>
<evidence type="ECO:0000259" key="1">
    <source>
        <dbReference type="Pfam" id="PF05050"/>
    </source>
</evidence>
<accession>A0A0P0IRC9</accession>
<dbReference type="EMBL" id="LN907867">
    <property type="protein sequence ID" value="CUU44163.1"/>
    <property type="molecule type" value="Genomic_DNA"/>
</dbReference>
<feature type="domain" description="Methyltransferase FkbM" evidence="1">
    <location>
        <begin position="149"/>
        <end position="283"/>
    </location>
</feature>